<accession>A0A2T0KMF7</accession>
<sequence length="152" mass="17000">MGCHALIVAVPARAGHHCGMVRLFILLAGAALVLLILALISALSAERVRNAPRAVWIPVILLIPIAGPTAYFVWGRPVSSGRRTFRRPSAPDDDPDFLRSMDSSAASPGGEQARRDRELLDRWERELHRDDKQHDDGQHQDDEQRDEQQDRP</sequence>
<dbReference type="EMBL" id="PVMZ01000002">
    <property type="protein sequence ID" value="PRX24821.1"/>
    <property type="molecule type" value="Genomic_DNA"/>
</dbReference>
<comment type="subcellular location">
    <subcellularLocation>
        <location evidence="1">Cell membrane</location>
        <topology evidence="1">Multi-pass membrane protein</topology>
    </subcellularLocation>
</comment>
<evidence type="ECO:0000256" key="3">
    <source>
        <dbReference type="ARBA" id="ARBA00022692"/>
    </source>
</evidence>
<evidence type="ECO:0000313" key="9">
    <source>
        <dbReference type="EMBL" id="PRX24821.1"/>
    </source>
</evidence>
<proteinExistence type="predicted"/>
<feature type="domain" description="Cardiolipin synthase N-terminal" evidence="8">
    <location>
        <begin position="33"/>
        <end position="76"/>
    </location>
</feature>
<feature type="transmembrane region" description="Helical" evidence="7">
    <location>
        <begin position="55"/>
        <end position="74"/>
    </location>
</feature>
<dbReference type="InterPro" id="IPR027379">
    <property type="entry name" value="CLS_N"/>
</dbReference>
<evidence type="ECO:0000259" key="8">
    <source>
        <dbReference type="Pfam" id="PF13396"/>
    </source>
</evidence>
<gene>
    <name evidence="9" type="ORF">CLV67_102601</name>
</gene>
<keyword evidence="10" id="KW-1185">Reference proteome</keyword>
<keyword evidence="2" id="KW-1003">Cell membrane</keyword>
<keyword evidence="3 7" id="KW-0812">Transmembrane</keyword>
<dbReference type="GO" id="GO:0005886">
    <property type="term" value="C:plasma membrane"/>
    <property type="evidence" value="ECO:0007669"/>
    <property type="project" value="UniProtKB-SubCell"/>
</dbReference>
<comment type="caution">
    <text evidence="9">The sequence shown here is derived from an EMBL/GenBank/DDBJ whole genome shotgun (WGS) entry which is preliminary data.</text>
</comment>
<evidence type="ECO:0000256" key="6">
    <source>
        <dbReference type="SAM" id="MobiDB-lite"/>
    </source>
</evidence>
<keyword evidence="5 7" id="KW-0472">Membrane</keyword>
<evidence type="ECO:0000256" key="5">
    <source>
        <dbReference type="ARBA" id="ARBA00023136"/>
    </source>
</evidence>
<evidence type="ECO:0000256" key="4">
    <source>
        <dbReference type="ARBA" id="ARBA00022989"/>
    </source>
</evidence>
<protein>
    <submittedName>
        <fullName evidence="9">Phospholipase D-like protein</fullName>
    </submittedName>
</protein>
<keyword evidence="4 7" id="KW-1133">Transmembrane helix</keyword>
<feature type="transmembrane region" description="Helical" evidence="7">
    <location>
        <begin position="24"/>
        <end position="43"/>
    </location>
</feature>
<name>A0A2T0KMF7_9ACTN</name>
<dbReference type="Pfam" id="PF13396">
    <property type="entry name" value="PLDc_N"/>
    <property type="match status" value="1"/>
</dbReference>
<feature type="compositionally biased region" description="Basic and acidic residues" evidence="6">
    <location>
        <begin position="112"/>
        <end position="152"/>
    </location>
</feature>
<reference evidence="9 10" key="1">
    <citation type="submission" date="2018-03" db="EMBL/GenBank/DDBJ databases">
        <title>Genomic Encyclopedia of Archaeal and Bacterial Type Strains, Phase II (KMG-II): from individual species to whole genera.</title>
        <authorList>
            <person name="Goeker M."/>
        </authorList>
    </citation>
    <scope>NUCLEOTIDE SEQUENCE [LARGE SCALE GENOMIC DNA]</scope>
    <source>
        <strain evidence="9 10">DSM 43146</strain>
    </source>
</reference>
<organism evidence="9 10">
    <name type="scientific">Actinoplanes italicus</name>
    <dbReference type="NCBI Taxonomy" id="113567"/>
    <lineage>
        <taxon>Bacteria</taxon>
        <taxon>Bacillati</taxon>
        <taxon>Actinomycetota</taxon>
        <taxon>Actinomycetes</taxon>
        <taxon>Micromonosporales</taxon>
        <taxon>Micromonosporaceae</taxon>
        <taxon>Actinoplanes</taxon>
    </lineage>
</organism>
<evidence type="ECO:0000256" key="1">
    <source>
        <dbReference type="ARBA" id="ARBA00004651"/>
    </source>
</evidence>
<evidence type="ECO:0000313" key="10">
    <source>
        <dbReference type="Proteomes" id="UP000239415"/>
    </source>
</evidence>
<dbReference type="Proteomes" id="UP000239415">
    <property type="component" value="Unassembled WGS sequence"/>
</dbReference>
<dbReference type="AlphaFoldDB" id="A0A2T0KMF7"/>
<feature type="region of interest" description="Disordered" evidence="6">
    <location>
        <begin position="80"/>
        <end position="152"/>
    </location>
</feature>
<evidence type="ECO:0000256" key="2">
    <source>
        <dbReference type="ARBA" id="ARBA00022475"/>
    </source>
</evidence>
<evidence type="ECO:0000256" key="7">
    <source>
        <dbReference type="SAM" id="Phobius"/>
    </source>
</evidence>